<dbReference type="InterPro" id="IPR011989">
    <property type="entry name" value="ARM-like"/>
</dbReference>
<protein>
    <recommendedName>
        <fullName evidence="3">U-box domain-containing protein</fullName>
    </recommendedName>
</protein>
<organism evidence="4 5">
    <name type="scientific">Zingiber officinale</name>
    <name type="common">Ginger</name>
    <name type="synonym">Amomum zingiber</name>
    <dbReference type="NCBI Taxonomy" id="94328"/>
    <lineage>
        <taxon>Eukaryota</taxon>
        <taxon>Viridiplantae</taxon>
        <taxon>Streptophyta</taxon>
        <taxon>Embryophyta</taxon>
        <taxon>Tracheophyta</taxon>
        <taxon>Spermatophyta</taxon>
        <taxon>Magnoliopsida</taxon>
        <taxon>Liliopsida</taxon>
        <taxon>Zingiberales</taxon>
        <taxon>Zingiberaceae</taxon>
        <taxon>Zingiber</taxon>
    </lineage>
</organism>
<dbReference type="SUPFAM" id="SSF48371">
    <property type="entry name" value="ARM repeat"/>
    <property type="match status" value="1"/>
</dbReference>
<dbReference type="InterPro" id="IPR016024">
    <property type="entry name" value="ARM-type_fold"/>
</dbReference>
<keyword evidence="1" id="KW-0833">Ubl conjugation pathway</keyword>
<dbReference type="InterPro" id="IPR058678">
    <property type="entry name" value="ARM_PUB"/>
</dbReference>
<dbReference type="Gene3D" id="1.25.10.10">
    <property type="entry name" value="Leucine-rich Repeat Variant"/>
    <property type="match status" value="2"/>
</dbReference>
<evidence type="ECO:0000256" key="2">
    <source>
        <dbReference type="PROSITE-ProRule" id="PRU00259"/>
    </source>
</evidence>
<dbReference type="InterPro" id="IPR000225">
    <property type="entry name" value="Armadillo"/>
</dbReference>
<feature type="repeat" description="ARM" evidence="2">
    <location>
        <begin position="176"/>
        <end position="218"/>
    </location>
</feature>
<evidence type="ECO:0000256" key="1">
    <source>
        <dbReference type="ARBA" id="ARBA00022786"/>
    </source>
</evidence>
<gene>
    <name evidence="4" type="ORF">ZIOFF_025586</name>
</gene>
<evidence type="ECO:0000313" key="5">
    <source>
        <dbReference type="Proteomes" id="UP000734854"/>
    </source>
</evidence>
<feature type="domain" description="U-box" evidence="3">
    <location>
        <begin position="139"/>
        <end position="395"/>
    </location>
</feature>
<dbReference type="Pfam" id="PF25598">
    <property type="entry name" value="ARM_PUB"/>
    <property type="match status" value="1"/>
</dbReference>
<dbReference type="PANTHER" id="PTHR23315:SF129">
    <property type="entry name" value="ARM REPEAT SUPERFAMILY PROTEIN"/>
    <property type="match status" value="1"/>
</dbReference>
<comment type="caution">
    <text evidence="4">The sequence shown here is derived from an EMBL/GenBank/DDBJ whole genome shotgun (WGS) entry which is preliminary data.</text>
</comment>
<proteinExistence type="predicted"/>
<evidence type="ECO:0000313" key="4">
    <source>
        <dbReference type="EMBL" id="KAG6515201.1"/>
    </source>
</evidence>
<accession>A0A8J5H1N7</accession>
<dbReference type="AlphaFoldDB" id="A0A8J5H1N7"/>
<evidence type="ECO:0000259" key="3">
    <source>
        <dbReference type="Pfam" id="PF25598"/>
    </source>
</evidence>
<name>A0A8J5H1N7_ZINOF</name>
<dbReference type="PANTHER" id="PTHR23315">
    <property type="entry name" value="U BOX DOMAIN-CONTAINING"/>
    <property type="match status" value="1"/>
</dbReference>
<dbReference type="EMBL" id="JACMSC010000007">
    <property type="protein sequence ID" value="KAG6515201.1"/>
    <property type="molecule type" value="Genomic_DNA"/>
</dbReference>
<sequence length="452" mass="46851">MLSLADCASVVDRSLGRSARTVSPSASRRSSTVSGEMTDSVIDLQLNELAKAPSLRFSSSPTFGESAAELLDLSRDFSCHGSFDCDVSGELRRLALIPPDEVGPSAVDSLTGDVEALMLEIGDMEEESIESVEPAVKACLEGLVSTSTDTKRAAAAAIRLLAKHRSDFRLLIGASGAIPLLVPLLKNTDPETQETAVTALLNLSLEVENQGPIMAAGAVKPLVYVLRTGTAVAKQNAACALLSLSMEEENRVPIGASGSIPPLVALLVGGTSRGKKDSLTTLYKLCSSRRNKERAVRAGAVSPLLVLAGDHGGGMAEKALVVLGSLATIPEGMKAIVDTGGMPVLVEAMQEGPTRGREFAVQALLQLCADSTANRGLLAREGVIPPLVALSQAGSSRGKQKVSLNKTSCHSNPIILSFISVSFSLSIDEGGEAPWILTGTATVRSAAAAAGR</sequence>
<dbReference type="SMART" id="SM00185">
    <property type="entry name" value="ARM"/>
    <property type="match status" value="6"/>
</dbReference>
<dbReference type="PROSITE" id="PS50176">
    <property type="entry name" value="ARM_REPEAT"/>
    <property type="match status" value="1"/>
</dbReference>
<keyword evidence="5" id="KW-1185">Reference proteome</keyword>
<reference evidence="4 5" key="1">
    <citation type="submission" date="2020-08" db="EMBL/GenBank/DDBJ databases">
        <title>Plant Genome Project.</title>
        <authorList>
            <person name="Zhang R.-G."/>
        </authorList>
    </citation>
    <scope>NUCLEOTIDE SEQUENCE [LARGE SCALE GENOMIC DNA]</scope>
    <source>
        <tissue evidence="4">Rhizome</tissue>
    </source>
</reference>
<dbReference type="Proteomes" id="UP000734854">
    <property type="component" value="Unassembled WGS sequence"/>
</dbReference>